<evidence type="ECO:0000256" key="4">
    <source>
        <dbReference type="ARBA" id="ARBA00023163"/>
    </source>
</evidence>
<keyword evidence="7" id="KW-1185">Reference proteome</keyword>
<dbReference type="Pfam" id="PF04198">
    <property type="entry name" value="Sugar-bind"/>
    <property type="match status" value="1"/>
</dbReference>
<accession>A0A0R1H3G8</accession>
<dbReference type="EMBL" id="AZDA01000010">
    <property type="protein sequence ID" value="KRK40553.1"/>
    <property type="molecule type" value="Genomic_DNA"/>
</dbReference>
<feature type="domain" description="Sugar-binding" evidence="5">
    <location>
        <begin position="1"/>
        <end position="141"/>
    </location>
</feature>
<comment type="caution">
    <text evidence="6">The sequence shown here is derived from an EMBL/GenBank/DDBJ whole genome shotgun (WGS) entry which is preliminary data.</text>
</comment>
<evidence type="ECO:0000259" key="5">
    <source>
        <dbReference type="Pfam" id="PF04198"/>
    </source>
</evidence>
<proteinExistence type="inferred from homology"/>
<name>A0A0R1H3G8_9LACO</name>
<keyword evidence="3" id="KW-0238">DNA-binding</keyword>
<evidence type="ECO:0000313" key="6">
    <source>
        <dbReference type="EMBL" id="KRK40553.1"/>
    </source>
</evidence>
<dbReference type="PANTHER" id="PTHR34294:SF1">
    <property type="entry name" value="TRANSCRIPTIONAL REGULATOR LSRR"/>
    <property type="match status" value="1"/>
</dbReference>
<dbReference type="InterPro" id="IPR007324">
    <property type="entry name" value="Sugar-bd_dom_put"/>
</dbReference>
<dbReference type="Proteomes" id="UP000051461">
    <property type="component" value="Unassembled WGS sequence"/>
</dbReference>
<dbReference type="InterPro" id="IPR037171">
    <property type="entry name" value="NagB/RpiA_transferase-like"/>
</dbReference>
<dbReference type="InterPro" id="IPR051054">
    <property type="entry name" value="SorC_transcr_regulators"/>
</dbReference>
<evidence type="ECO:0000256" key="1">
    <source>
        <dbReference type="ARBA" id="ARBA00010466"/>
    </source>
</evidence>
<evidence type="ECO:0000256" key="3">
    <source>
        <dbReference type="ARBA" id="ARBA00023125"/>
    </source>
</evidence>
<sequence>MDATAVQESKYVRDGIINAQYFQIIQHCWDQLDIAFVGIGGPLTKTTSRWRNLLTDADRAILQERGAVGDCCCTFYDRTGKILTGELLDRTIAIPFAKLKRVPQTVGVARALAKVPAIKALLDMQLLNTLIIDEETAQRLLTVAD</sequence>
<evidence type="ECO:0000313" key="7">
    <source>
        <dbReference type="Proteomes" id="UP000051461"/>
    </source>
</evidence>
<keyword evidence="2" id="KW-0805">Transcription regulation</keyword>
<dbReference type="Gene3D" id="3.40.50.1360">
    <property type="match status" value="1"/>
</dbReference>
<dbReference type="SUPFAM" id="SSF100950">
    <property type="entry name" value="NagB/RpiA/CoA transferase-like"/>
    <property type="match status" value="1"/>
</dbReference>
<dbReference type="GO" id="GO:0003677">
    <property type="term" value="F:DNA binding"/>
    <property type="evidence" value="ECO:0007669"/>
    <property type="project" value="UniProtKB-KW"/>
</dbReference>
<dbReference type="STRING" id="1423726.FC07_GL000183"/>
<comment type="similarity">
    <text evidence="1">Belongs to the SorC transcriptional regulatory family.</text>
</comment>
<gene>
    <name evidence="6" type="ORF">FC07_GL000183</name>
</gene>
<dbReference type="AlphaFoldDB" id="A0A0R1H3G8"/>
<protein>
    <submittedName>
        <fullName evidence="6">Transcription regulator</fullName>
    </submittedName>
</protein>
<dbReference type="PATRIC" id="fig|1423726.3.peg.191"/>
<evidence type="ECO:0000256" key="2">
    <source>
        <dbReference type="ARBA" id="ARBA00023015"/>
    </source>
</evidence>
<organism evidence="6 7">
    <name type="scientific">Loigolactobacillus bifermentans DSM 20003</name>
    <dbReference type="NCBI Taxonomy" id="1423726"/>
    <lineage>
        <taxon>Bacteria</taxon>
        <taxon>Bacillati</taxon>
        <taxon>Bacillota</taxon>
        <taxon>Bacilli</taxon>
        <taxon>Lactobacillales</taxon>
        <taxon>Lactobacillaceae</taxon>
        <taxon>Loigolactobacillus</taxon>
    </lineage>
</organism>
<dbReference type="GO" id="GO:0030246">
    <property type="term" value="F:carbohydrate binding"/>
    <property type="evidence" value="ECO:0007669"/>
    <property type="project" value="InterPro"/>
</dbReference>
<keyword evidence="4" id="KW-0804">Transcription</keyword>
<reference evidence="6 7" key="1">
    <citation type="journal article" date="2015" name="Genome Announc.">
        <title>Expanding the biotechnology potential of lactobacilli through comparative genomics of 213 strains and associated genera.</title>
        <authorList>
            <person name="Sun Z."/>
            <person name="Harris H.M."/>
            <person name="McCann A."/>
            <person name="Guo C."/>
            <person name="Argimon S."/>
            <person name="Zhang W."/>
            <person name="Yang X."/>
            <person name="Jeffery I.B."/>
            <person name="Cooney J.C."/>
            <person name="Kagawa T.F."/>
            <person name="Liu W."/>
            <person name="Song Y."/>
            <person name="Salvetti E."/>
            <person name="Wrobel A."/>
            <person name="Rasinkangas P."/>
            <person name="Parkhill J."/>
            <person name="Rea M.C."/>
            <person name="O'Sullivan O."/>
            <person name="Ritari J."/>
            <person name="Douillard F.P."/>
            <person name="Paul Ross R."/>
            <person name="Yang R."/>
            <person name="Briner A.E."/>
            <person name="Felis G.E."/>
            <person name="de Vos W.M."/>
            <person name="Barrangou R."/>
            <person name="Klaenhammer T.R."/>
            <person name="Caufield P.W."/>
            <person name="Cui Y."/>
            <person name="Zhang H."/>
            <person name="O'Toole P.W."/>
        </authorList>
    </citation>
    <scope>NUCLEOTIDE SEQUENCE [LARGE SCALE GENOMIC DNA]</scope>
    <source>
        <strain evidence="6 7">DSM 20003</strain>
    </source>
</reference>
<dbReference type="PANTHER" id="PTHR34294">
    <property type="entry name" value="TRANSCRIPTIONAL REGULATOR-RELATED"/>
    <property type="match status" value="1"/>
</dbReference>